<evidence type="ECO:0000256" key="2">
    <source>
        <dbReference type="SAM" id="MobiDB-lite"/>
    </source>
</evidence>
<dbReference type="EMBL" id="CAMAPE010000005">
    <property type="protein sequence ID" value="CAH9067888.1"/>
    <property type="molecule type" value="Genomic_DNA"/>
</dbReference>
<organism evidence="3 4">
    <name type="scientific">Cuscuta europaea</name>
    <name type="common">European dodder</name>
    <dbReference type="NCBI Taxonomy" id="41803"/>
    <lineage>
        <taxon>Eukaryota</taxon>
        <taxon>Viridiplantae</taxon>
        <taxon>Streptophyta</taxon>
        <taxon>Embryophyta</taxon>
        <taxon>Tracheophyta</taxon>
        <taxon>Spermatophyta</taxon>
        <taxon>Magnoliopsida</taxon>
        <taxon>eudicotyledons</taxon>
        <taxon>Gunneridae</taxon>
        <taxon>Pentapetalae</taxon>
        <taxon>asterids</taxon>
        <taxon>lamiids</taxon>
        <taxon>Solanales</taxon>
        <taxon>Convolvulaceae</taxon>
        <taxon>Cuscuteae</taxon>
        <taxon>Cuscuta</taxon>
        <taxon>Cuscuta subgen. Cuscuta</taxon>
    </lineage>
</organism>
<dbReference type="OrthoDB" id="657513at2759"/>
<dbReference type="Proteomes" id="UP001152484">
    <property type="component" value="Unassembled WGS sequence"/>
</dbReference>
<name>A0A9P0YLF3_CUSEU</name>
<keyword evidence="1" id="KW-0175">Coiled coil</keyword>
<dbReference type="PANTHER" id="PTHR34778">
    <property type="entry name" value="OS02G0580700 PROTEIN"/>
    <property type="match status" value="1"/>
</dbReference>
<feature type="coiled-coil region" evidence="1">
    <location>
        <begin position="23"/>
        <end position="125"/>
    </location>
</feature>
<proteinExistence type="predicted"/>
<protein>
    <submittedName>
        <fullName evidence="3">Uncharacterized protein</fullName>
    </submittedName>
</protein>
<sequence>MDDTERMEEALKAAYAEVILNTMKEAAARVMGSEQKARRLEKDLQSTKDESIRLLLRLKLMADAKVNEAETSSMNQQRRIDELEAQLNEAEGLVLELREELNTVREEFDETKKEKNKKKKNVKDDPVLGSMIMKCKEAVMCRSRFTQRICAVETSSPDVNSNTGDDPCFAVNIKPVRECDETKKTENHIGQAGVGLIQGSVKKNRPAGFHGEIKRRKSHHGEKVQKNDGQSFLVRRSVRKRKIKYWDDNASVWRSHDYHSNQSRKHSRPCSMPRPVKCNVKSSEDYMEPNSVPEVKDHVHKLDTEPYVTDNESEKASQRSYMTSDQADAEGQLRYTFFRKRKKDSLTNPNENSSGEKLYTHVTRQDSSVIGNESPRKNRQLVQVANQLISLSGKLS</sequence>
<feature type="region of interest" description="Disordered" evidence="2">
    <location>
        <begin position="340"/>
        <end position="362"/>
    </location>
</feature>
<gene>
    <name evidence="3" type="ORF">CEURO_LOCUS2648</name>
</gene>
<evidence type="ECO:0000256" key="1">
    <source>
        <dbReference type="SAM" id="Coils"/>
    </source>
</evidence>
<evidence type="ECO:0000313" key="4">
    <source>
        <dbReference type="Proteomes" id="UP001152484"/>
    </source>
</evidence>
<feature type="compositionally biased region" description="Polar residues" evidence="2">
    <location>
        <begin position="346"/>
        <end position="355"/>
    </location>
</feature>
<evidence type="ECO:0000313" key="3">
    <source>
        <dbReference type="EMBL" id="CAH9067888.1"/>
    </source>
</evidence>
<dbReference type="PANTHER" id="PTHR34778:SF6">
    <property type="entry name" value="SHUGOSHIN C-TERMINAL DOMAIN-CONTAINING PROTEIN"/>
    <property type="match status" value="1"/>
</dbReference>
<dbReference type="AlphaFoldDB" id="A0A9P0YLF3"/>
<reference evidence="3" key="1">
    <citation type="submission" date="2022-07" db="EMBL/GenBank/DDBJ databases">
        <authorList>
            <person name="Macas J."/>
            <person name="Novak P."/>
            <person name="Neumann P."/>
        </authorList>
    </citation>
    <scope>NUCLEOTIDE SEQUENCE</scope>
</reference>
<accession>A0A9P0YLF3</accession>
<keyword evidence="4" id="KW-1185">Reference proteome</keyword>
<comment type="caution">
    <text evidence="3">The sequence shown here is derived from an EMBL/GenBank/DDBJ whole genome shotgun (WGS) entry which is preliminary data.</text>
</comment>